<reference evidence="3" key="1">
    <citation type="journal article" date="2019" name="Int. J. Syst. Evol. Microbiol.">
        <title>The Global Catalogue of Microorganisms (GCM) 10K type strain sequencing project: providing services to taxonomists for standard genome sequencing and annotation.</title>
        <authorList>
            <consortium name="The Broad Institute Genomics Platform"/>
            <consortium name="The Broad Institute Genome Sequencing Center for Infectious Disease"/>
            <person name="Wu L."/>
            <person name="Ma J."/>
        </authorList>
    </citation>
    <scope>NUCLEOTIDE SEQUENCE [LARGE SCALE GENOMIC DNA]</scope>
    <source>
        <strain evidence="3">JCM 17664</strain>
    </source>
</reference>
<feature type="domain" description="Thioredoxin" evidence="1">
    <location>
        <begin position="198"/>
        <end position="338"/>
    </location>
</feature>
<dbReference type="InterPro" id="IPR036249">
    <property type="entry name" value="Thioredoxin-like_sf"/>
</dbReference>
<dbReference type="SUPFAM" id="SSF52833">
    <property type="entry name" value="Thioredoxin-like"/>
    <property type="match status" value="1"/>
</dbReference>
<dbReference type="PANTHER" id="PTHR42852:SF13">
    <property type="entry name" value="PROTEIN DIPZ"/>
    <property type="match status" value="1"/>
</dbReference>
<keyword evidence="3" id="KW-1185">Reference proteome</keyword>
<protein>
    <recommendedName>
        <fullName evidence="1">Thioredoxin domain-containing protein</fullName>
    </recommendedName>
</protein>
<name>A0ABP8FS63_9BACT</name>
<comment type="caution">
    <text evidence="2">The sequence shown here is derived from an EMBL/GenBank/DDBJ whole genome shotgun (WGS) entry which is preliminary data.</text>
</comment>
<dbReference type="PANTHER" id="PTHR42852">
    <property type="entry name" value="THIOL:DISULFIDE INTERCHANGE PROTEIN DSBE"/>
    <property type="match status" value="1"/>
</dbReference>
<evidence type="ECO:0000313" key="2">
    <source>
        <dbReference type="EMBL" id="GAA4309926.1"/>
    </source>
</evidence>
<dbReference type="CDD" id="cd02966">
    <property type="entry name" value="TlpA_like_family"/>
    <property type="match status" value="1"/>
</dbReference>
<evidence type="ECO:0000313" key="3">
    <source>
        <dbReference type="Proteomes" id="UP001501207"/>
    </source>
</evidence>
<evidence type="ECO:0000259" key="1">
    <source>
        <dbReference type="PROSITE" id="PS51352"/>
    </source>
</evidence>
<sequence>MYLDDGKSQKLLKIVNNHKNTIDVSGTYYSNYAAIILRYPKTSYYNYQEIFFVKDKPAAITFSQSDSTESPFENYTLANAYDLKKGKNKIHEFDSTEVKKIEGYLTRFGDKIFDGSDTSLTHEFGQLNQNLFRKDLEYVTSNGQLYYSFFYFRRNIAPSYMITPDSALHLFNTVFPKRFKDSEEGNTILKILHGRMPLKNGNSAPVFSAKDINGKEISLADYRHKKYVLLTFWATWCGPCIDEIPDIKILHKKHSSDLMVISVAYQGPSYATYLSDIKKYHMDWINIYNNEDLINLYGGALPIPRIYLIDKSGIITYVYDSNATTKENPISVLEKLLSKK</sequence>
<dbReference type="EMBL" id="BAABFN010000004">
    <property type="protein sequence ID" value="GAA4309926.1"/>
    <property type="molecule type" value="Genomic_DNA"/>
</dbReference>
<dbReference type="InterPro" id="IPR013766">
    <property type="entry name" value="Thioredoxin_domain"/>
</dbReference>
<dbReference type="Gene3D" id="3.40.30.10">
    <property type="entry name" value="Glutaredoxin"/>
    <property type="match status" value="1"/>
</dbReference>
<dbReference type="Proteomes" id="UP001501207">
    <property type="component" value="Unassembled WGS sequence"/>
</dbReference>
<dbReference type="InterPro" id="IPR050553">
    <property type="entry name" value="Thioredoxin_ResA/DsbE_sf"/>
</dbReference>
<gene>
    <name evidence="2" type="ORF">GCM10023143_18050</name>
</gene>
<dbReference type="InterPro" id="IPR000866">
    <property type="entry name" value="AhpC/TSA"/>
</dbReference>
<accession>A0ABP8FS63</accession>
<proteinExistence type="predicted"/>
<organism evidence="2 3">
    <name type="scientific">Compostibacter hankyongensis</name>
    <dbReference type="NCBI Taxonomy" id="1007089"/>
    <lineage>
        <taxon>Bacteria</taxon>
        <taxon>Pseudomonadati</taxon>
        <taxon>Bacteroidota</taxon>
        <taxon>Chitinophagia</taxon>
        <taxon>Chitinophagales</taxon>
        <taxon>Chitinophagaceae</taxon>
        <taxon>Compostibacter</taxon>
    </lineage>
</organism>
<dbReference type="PROSITE" id="PS51352">
    <property type="entry name" value="THIOREDOXIN_2"/>
    <property type="match status" value="1"/>
</dbReference>
<dbReference type="Pfam" id="PF00578">
    <property type="entry name" value="AhpC-TSA"/>
    <property type="match status" value="1"/>
</dbReference>